<keyword evidence="11" id="KW-1185">Reference proteome</keyword>
<dbReference type="InterPro" id="IPR027417">
    <property type="entry name" value="P-loop_NTPase"/>
</dbReference>
<feature type="domain" description="ABC transmembrane type-1" evidence="9">
    <location>
        <begin position="18"/>
        <end position="302"/>
    </location>
</feature>
<dbReference type="InterPro" id="IPR003439">
    <property type="entry name" value="ABC_transporter-like_ATP-bd"/>
</dbReference>
<dbReference type="PROSITE" id="PS50929">
    <property type="entry name" value="ABC_TM1F"/>
    <property type="match status" value="1"/>
</dbReference>
<dbReference type="PANTHER" id="PTHR43394:SF1">
    <property type="entry name" value="ATP-BINDING CASSETTE SUB-FAMILY B MEMBER 10, MITOCHONDRIAL"/>
    <property type="match status" value="1"/>
</dbReference>
<dbReference type="Proteomes" id="UP001357223">
    <property type="component" value="Chromosome"/>
</dbReference>
<dbReference type="SMART" id="SM00382">
    <property type="entry name" value="AAA"/>
    <property type="match status" value="1"/>
</dbReference>
<feature type="transmembrane region" description="Helical" evidence="7">
    <location>
        <begin position="129"/>
        <end position="153"/>
    </location>
</feature>
<evidence type="ECO:0000256" key="4">
    <source>
        <dbReference type="ARBA" id="ARBA00022840"/>
    </source>
</evidence>
<feature type="domain" description="ABC transporter" evidence="8">
    <location>
        <begin position="334"/>
        <end position="569"/>
    </location>
</feature>
<dbReference type="InterPro" id="IPR039421">
    <property type="entry name" value="Type_1_exporter"/>
</dbReference>
<evidence type="ECO:0000256" key="5">
    <source>
        <dbReference type="ARBA" id="ARBA00022989"/>
    </source>
</evidence>
<evidence type="ECO:0000259" key="8">
    <source>
        <dbReference type="PROSITE" id="PS50893"/>
    </source>
</evidence>
<protein>
    <submittedName>
        <fullName evidence="10">ABC transporter ATP-binding protein</fullName>
    </submittedName>
</protein>
<feature type="transmembrane region" description="Helical" evidence="7">
    <location>
        <begin position="54"/>
        <end position="76"/>
    </location>
</feature>
<dbReference type="PROSITE" id="PS00211">
    <property type="entry name" value="ABC_TRANSPORTER_1"/>
    <property type="match status" value="1"/>
</dbReference>
<dbReference type="InterPro" id="IPR011527">
    <property type="entry name" value="ABC1_TM_dom"/>
</dbReference>
<reference evidence="10 11" key="1">
    <citation type="submission" date="2023-10" db="EMBL/GenBank/DDBJ databases">
        <title>Niallia locisalis sp.nov. isolated from a salt pond sample.</title>
        <authorList>
            <person name="Li X.-J."/>
            <person name="Dong L."/>
        </authorList>
    </citation>
    <scope>NUCLEOTIDE SEQUENCE [LARGE SCALE GENOMIC DNA]</scope>
    <source>
        <strain evidence="10 11">DSM 29761</strain>
    </source>
</reference>
<keyword evidence="6 7" id="KW-0472">Membrane</keyword>
<keyword evidence="5 7" id="KW-1133">Transmembrane helix</keyword>
<dbReference type="PROSITE" id="PS50893">
    <property type="entry name" value="ABC_TRANSPORTER_2"/>
    <property type="match status" value="1"/>
</dbReference>
<dbReference type="InterPro" id="IPR017871">
    <property type="entry name" value="ABC_transporter-like_CS"/>
</dbReference>
<dbReference type="Pfam" id="PF00005">
    <property type="entry name" value="ABC_tran"/>
    <property type="match status" value="1"/>
</dbReference>
<evidence type="ECO:0000313" key="10">
    <source>
        <dbReference type="EMBL" id="WVX84090.1"/>
    </source>
</evidence>
<evidence type="ECO:0000256" key="7">
    <source>
        <dbReference type="SAM" id="Phobius"/>
    </source>
</evidence>
<accession>A0ABZ2CK89</accession>
<dbReference type="SUPFAM" id="SSF52540">
    <property type="entry name" value="P-loop containing nucleoside triphosphate hydrolases"/>
    <property type="match status" value="1"/>
</dbReference>
<dbReference type="Gene3D" id="3.40.50.300">
    <property type="entry name" value="P-loop containing nucleotide triphosphate hydrolases"/>
    <property type="match status" value="1"/>
</dbReference>
<sequence length="577" mass="65620">MRYAILFDFIKKHKFTYLLGILFMFLASYIQTLFPKVLGQTIDIMKINGFEKNAVFTNLLYILMIAIGTLIFTFLWRIIIFGNSRKLESYLREKIFRHFLILPTQFYSQRKTGDLLAYSINDISAVRNIFGPALALSVNSIVVCVATIFFMVTTIDLKLSVLTLSSFPIIIIFILWIGQEIHIQFKIVQENFAAISDRVQENIYGIRVIKSFVQEDKEICNFNQLNNNMMDSTIKMVRTSSFLSPVIEICFSFSFVFSLIYGGNLVLNGTISLGDFIAFNTYLTMIVHPVVSIGRIVNLAQQGLASLDRLIEIFNVKPFFDKKNSINQLTEGNIEFRNLSFCYPNSTKTVLENINLKVPNGQTHGIIGKTGSGKSTLANLLFKLYDIEYGKIFLNGKDINEYSMQGIRNHFSYVPQDTFLFSTSIKNNIIFFKDIYSDEEIEKASQDSNIYDSVIRFPDQFNTLVGERGVNLSGGQKQRLAIARSIIKDPSLLILDDALSAVDAVTEAQILKTLKTIRKGKTTLIISHRISAIADADQIIVMENGRICEQGNHRKLLEKGGVYYEIYKDQTKDQKKS</sequence>
<dbReference type="RefSeq" id="WP_338452962.1">
    <property type="nucleotide sequence ID" value="NZ_CP137640.1"/>
</dbReference>
<gene>
    <name evidence="10" type="ORF">R4Z09_14485</name>
</gene>
<keyword evidence="2 7" id="KW-0812">Transmembrane</keyword>
<name>A0ABZ2CK89_9BACI</name>
<dbReference type="InterPro" id="IPR036640">
    <property type="entry name" value="ABC1_TM_sf"/>
</dbReference>
<keyword evidence="4 10" id="KW-0067">ATP-binding</keyword>
<dbReference type="EMBL" id="CP137640">
    <property type="protein sequence ID" value="WVX84090.1"/>
    <property type="molecule type" value="Genomic_DNA"/>
</dbReference>
<evidence type="ECO:0000256" key="2">
    <source>
        <dbReference type="ARBA" id="ARBA00022692"/>
    </source>
</evidence>
<evidence type="ECO:0000256" key="6">
    <source>
        <dbReference type="ARBA" id="ARBA00023136"/>
    </source>
</evidence>
<comment type="subcellular location">
    <subcellularLocation>
        <location evidence="1">Cell membrane</location>
        <topology evidence="1">Multi-pass membrane protein</topology>
    </subcellularLocation>
</comment>
<feature type="transmembrane region" description="Helical" evidence="7">
    <location>
        <begin position="242"/>
        <end position="261"/>
    </location>
</feature>
<dbReference type="Pfam" id="PF00664">
    <property type="entry name" value="ABC_membrane"/>
    <property type="match status" value="1"/>
</dbReference>
<dbReference type="SUPFAM" id="SSF90123">
    <property type="entry name" value="ABC transporter transmembrane region"/>
    <property type="match status" value="1"/>
</dbReference>
<dbReference type="Gene3D" id="1.20.1560.10">
    <property type="entry name" value="ABC transporter type 1, transmembrane domain"/>
    <property type="match status" value="1"/>
</dbReference>
<evidence type="ECO:0000256" key="3">
    <source>
        <dbReference type="ARBA" id="ARBA00022741"/>
    </source>
</evidence>
<dbReference type="PANTHER" id="PTHR43394">
    <property type="entry name" value="ATP-DEPENDENT PERMEASE MDL1, MITOCHONDRIAL"/>
    <property type="match status" value="1"/>
</dbReference>
<keyword evidence="3" id="KW-0547">Nucleotide-binding</keyword>
<evidence type="ECO:0000313" key="11">
    <source>
        <dbReference type="Proteomes" id="UP001357223"/>
    </source>
</evidence>
<dbReference type="CDD" id="cd18541">
    <property type="entry name" value="ABC_6TM_TmrB_like"/>
    <property type="match status" value="1"/>
</dbReference>
<evidence type="ECO:0000259" key="9">
    <source>
        <dbReference type="PROSITE" id="PS50929"/>
    </source>
</evidence>
<feature type="transmembrane region" description="Helical" evidence="7">
    <location>
        <begin position="159"/>
        <end position="177"/>
    </location>
</feature>
<feature type="transmembrane region" description="Helical" evidence="7">
    <location>
        <begin position="281"/>
        <end position="300"/>
    </location>
</feature>
<dbReference type="InterPro" id="IPR003593">
    <property type="entry name" value="AAA+_ATPase"/>
</dbReference>
<evidence type="ECO:0000256" key="1">
    <source>
        <dbReference type="ARBA" id="ARBA00004651"/>
    </source>
</evidence>
<dbReference type="GO" id="GO:0005524">
    <property type="term" value="F:ATP binding"/>
    <property type="evidence" value="ECO:0007669"/>
    <property type="project" value="UniProtKB-KW"/>
</dbReference>
<feature type="transmembrane region" description="Helical" evidence="7">
    <location>
        <begin position="15"/>
        <end position="34"/>
    </location>
</feature>
<proteinExistence type="predicted"/>
<organism evidence="10 11">
    <name type="scientific">Niallia oryzisoli</name>
    <dbReference type="NCBI Taxonomy" id="1737571"/>
    <lineage>
        <taxon>Bacteria</taxon>
        <taxon>Bacillati</taxon>
        <taxon>Bacillota</taxon>
        <taxon>Bacilli</taxon>
        <taxon>Bacillales</taxon>
        <taxon>Bacillaceae</taxon>
        <taxon>Niallia</taxon>
    </lineage>
</organism>